<dbReference type="STRING" id="6182.A0A4Z2DQS1"/>
<keyword evidence="10" id="KW-0539">Nucleus</keyword>
<keyword evidence="8 15" id="KW-0863">Zinc-finger</keyword>
<keyword evidence="3" id="KW-0963">Cytoplasm</keyword>
<dbReference type="PROSITE" id="PS50865">
    <property type="entry name" value="ZF_MYND_2"/>
    <property type="match status" value="1"/>
</dbReference>
<evidence type="ECO:0000313" key="19">
    <source>
        <dbReference type="Proteomes" id="UP000311919"/>
    </source>
</evidence>
<reference evidence="18 19" key="1">
    <citation type="submission" date="2019-03" db="EMBL/GenBank/DDBJ databases">
        <title>An improved genome assembly of the fluke Schistosoma japonicum.</title>
        <authorList>
            <person name="Hu W."/>
            <person name="Luo F."/>
            <person name="Yin M."/>
            <person name="Mo X."/>
            <person name="Sun C."/>
            <person name="Wu Q."/>
            <person name="Zhu B."/>
            <person name="Xiang M."/>
            <person name="Wang J."/>
            <person name="Wang Y."/>
            <person name="Zhang T."/>
            <person name="Xu B."/>
            <person name="Zheng H."/>
            <person name="Feng Z."/>
        </authorList>
    </citation>
    <scope>NUCLEOTIDE SEQUENCE [LARGE SCALE GENOMIC DNA]</scope>
    <source>
        <strain evidence="18">HuSjv2</strain>
        <tissue evidence="18">Worms</tissue>
    </source>
</reference>
<dbReference type="GO" id="GO:0032259">
    <property type="term" value="P:methylation"/>
    <property type="evidence" value="ECO:0007669"/>
    <property type="project" value="UniProtKB-KW"/>
</dbReference>
<comment type="catalytic activity">
    <reaction evidence="11">
        <text>L-lysyl-[protein] + S-adenosyl-L-methionine = N(6)-methyl-L-lysyl-[protein] + S-adenosyl-L-homocysteine + H(+)</text>
        <dbReference type="Rhea" id="RHEA:51736"/>
        <dbReference type="Rhea" id="RHEA-COMP:9752"/>
        <dbReference type="Rhea" id="RHEA-COMP:13053"/>
        <dbReference type="ChEBI" id="CHEBI:15378"/>
        <dbReference type="ChEBI" id="CHEBI:29969"/>
        <dbReference type="ChEBI" id="CHEBI:57856"/>
        <dbReference type="ChEBI" id="CHEBI:59789"/>
        <dbReference type="ChEBI" id="CHEBI:61929"/>
    </reaction>
</comment>
<keyword evidence="4" id="KW-0489">Methyltransferase</keyword>
<dbReference type="PROSITE" id="PS50280">
    <property type="entry name" value="SET"/>
    <property type="match status" value="1"/>
</dbReference>
<evidence type="ECO:0000313" key="18">
    <source>
        <dbReference type="EMBL" id="TNN18871.1"/>
    </source>
</evidence>
<evidence type="ECO:0000256" key="2">
    <source>
        <dbReference type="ARBA" id="ARBA00004496"/>
    </source>
</evidence>
<dbReference type="Gene3D" id="1.25.40.10">
    <property type="entry name" value="Tetratricopeptide repeat domain"/>
    <property type="match status" value="2"/>
</dbReference>
<evidence type="ECO:0000256" key="9">
    <source>
        <dbReference type="ARBA" id="ARBA00022833"/>
    </source>
</evidence>
<dbReference type="OrthoDB" id="5945798at2759"/>
<evidence type="ECO:0000256" key="12">
    <source>
        <dbReference type="ARBA" id="ARBA00093423"/>
    </source>
</evidence>
<feature type="domain" description="MYND-type" evidence="17">
    <location>
        <begin position="337"/>
        <end position="397"/>
    </location>
</feature>
<dbReference type="EMBL" id="SKCS01000064">
    <property type="protein sequence ID" value="TNN18871.1"/>
    <property type="molecule type" value="Genomic_DNA"/>
</dbReference>
<keyword evidence="9" id="KW-0862">Zinc</keyword>
<evidence type="ECO:0000256" key="11">
    <source>
        <dbReference type="ARBA" id="ARBA00048985"/>
    </source>
</evidence>
<evidence type="ECO:0000256" key="8">
    <source>
        <dbReference type="ARBA" id="ARBA00022771"/>
    </source>
</evidence>
<dbReference type="InterPro" id="IPR044421">
    <property type="entry name" value="SMYD4_SET"/>
</dbReference>
<dbReference type="GO" id="GO:0005634">
    <property type="term" value="C:nucleus"/>
    <property type="evidence" value="ECO:0007669"/>
    <property type="project" value="UniProtKB-SubCell"/>
</dbReference>
<dbReference type="Proteomes" id="UP000311919">
    <property type="component" value="Unassembled WGS sequence"/>
</dbReference>
<evidence type="ECO:0000256" key="5">
    <source>
        <dbReference type="ARBA" id="ARBA00022679"/>
    </source>
</evidence>
<evidence type="ECO:0000256" key="1">
    <source>
        <dbReference type="ARBA" id="ARBA00004123"/>
    </source>
</evidence>
<evidence type="ECO:0000256" key="15">
    <source>
        <dbReference type="PROSITE-ProRule" id="PRU00134"/>
    </source>
</evidence>
<dbReference type="GO" id="GO:0008168">
    <property type="term" value="F:methyltransferase activity"/>
    <property type="evidence" value="ECO:0007669"/>
    <property type="project" value="UniProtKB-KW"/>
</dbReference>
<evidence type="ECO:0000259" key="17">
    <source>
        <dbReference type="PROSITE" id="PS50865"/>
    </source>
</evidence>
<comment type="subcellular location">
    <subcellularLocation>
        <location evidence="2">Cytoplasm</location>
    </subcellularLocation>
    <subcellularLocation>
        <location evidence="1">Nucleus</location>
    </subcellularLocation>
</comment>
<keyword evidence="6" id="KW-0949">S-adenosyl-L-methionine</keyword>
<dbReference type="AlphaFoldDB" id="A0A4Z2DQS1"/>
<dbReference type="InterPro" id="IPR011990">
    <property type="entry name" value="TPR-like_helical_dom_sf"/>
</dbReference>
<evidence type="ECO:0000256" key="6">
    <source>
        <dbReference type="ARBA" id="ARBA00022691"/>
    </source>
</evidence>
<dbReference type="InterPro" id="IPR052097">
    <property type="entry name" value="SET-MYND_domain_protein"/>
</dbReference>
<dbReference type="SUPFAM" id="SSF82199">
    <property type="entry name" value="SET domain"/>
    <property type="match status" value="1"/>
</dbReference>
<dbReference type="Gene3D" id="2.170.270.10">
    <property type="entry name" value="SET domain"/>
    <property type="match status" value="1"/>
</dbReference>
<proteinExistence type="predicted"/>
<comment type="caution">
    <text evidence="18">The sequence shown here is derived from an EMBL/GenBank/DDBJ whole genome shotgun (WGS) entry which is preliminary data.</text>
</comment>
<evidence type="ECO:0000259" key="16">
    <source>
        <dbReference type="PROSITE" id="PS50280"/>
    </source>
</evidence>
<dbReference type="Pfam" id="PF00856">
    <property type="entry name" value="SET"/>
    <property type="match status" value="1"/>
</dbReference>
<evidence type="ECO:0000256" key="10">
    <source>
        <dbReference type="ARBA" id="ARBA00023242"/>
    </source>
</evidence>
<dbReference type="GO" id="GO:0008270">
    <property type="term" value="F:zinc ion binding"/>
    <property type="evidence" value="ECO:0007669"/>
    <property type="project" value="UniProtKB-KW"/>
</dbReference>
<organism evidence="18 19">
    <name type="scientific">Schistosoma japonicum</name>
    <name type="common">Blood fluke</name>
    <dbReference type="NCBI Taxonomy" id="6182"/>
    <lineage>
        <taxon>Eukaryota</taxon>
        <taxon>Metazoa</taxon>
        <taxon>Spiralia</taxon>
        <taxon>Lophotrochozoa</taxon>
        <taxon>Platyhelminthes</taxon>
        <taxon>Trematoda</taxon>
        <taxon>Digenea</taxon>
        <taxon>Strigeidida</taxon>
        <taxon>Schistosomatoidea</taxon>
        <taxon>Schistosomatidae</taxon>
        <taxon>Schistosoma</taxon>
    </lineage>
</organism>
<dbReference type="InterPro" id="IPR002893">
    <property type="entry name" value="Znf_MYND"/>
</dbReference>
<evidence type="ECO:0000256" key="14">
    <source>
        <dbReference type="ARBA" id="ARBA00093680"/>
    </source>
</evidence>
<keyword evidence="5" id="KW-0808">Transferase</keyword>
<protein>
    <recommendedName>
        <fullName evidence="13">Protein-lysine N-methyltransferase SMYD4</fullName>
    </recommendedName>
    <alternativeName>
        <fullName evidence="14">SET and MYND domain-containing protein 4</fullName>
    </alternativeName>
</protein>
<evidence type="ECO:0000256" key="13">
    <source>
        <dbReference type="ARBA" id="ARBA00093635"/>
    </source>
</evidence>
<dbReference type="PANTHER" id="PTHR46165">
    <property type="entry name" value="SET AND MYND DOMAIN-CONTAINING PROTEIN 4"/>
    <property type="match status" value="1"/>
</dbReference>
<dbReference type="InterPro" id="IPR001214">
    <property type="entry name" value="SET_dom"/>
</dbReference>
<evidence type="ECO:0000256" key="7">
    <source>
        <dbReference type="ARBA" id="ARBA00022723"/>
    </source>
</evidence>
<dbReference type="GO" id="GO:0042826">
    <property type="term" value="F:histone deacetylase binding"/>
    <property type="evidence" value="ECO:0007669"/>
    <property type="project" value="TreeGrafter"/>
</dbReference>
<evidence type="ECO:0000256" key="3">
    <source>
        <dbReference type="ARBA" id="ARBA00022490"/>
    </source>
</evidence>
<dbReference type="PANTHER" id="PTHR46165:SF2">
    <property type="entry name" value="SET AND MYND DOMAIN-CONTAINING PROTEIN 4"/>
    <property type="match status" value="1"/>
</dbReference>
<sequence length="849" mass="97256">MRLLRIFLASHDQSLATFLLIQLLTHNMITPNLADFYCFCDLVIESVEAMSLPSHNFPWLPGFEECTTDYERIKKFMSMSFLSDFKISFFDQLSAMKNDSIAKEKREHGNKAWRNNKISLALRFYTEAIFCASGCEEKALGYGNRSCVLSRIGVHEAVLQDIDLAIKHNYPKDRRPRLLIRRAQSLLSLKRHQEALTEYNNCLQYIKCENLSIPTNLSETIQVGIKNCSAISEDSSTGDPVIPFFVHDAKSLVLKNDANQGIIERNNSQDNNVPAYSLHPRILRSLHFQNPPATKLNYNDEFGWHIVATKTIQPGELLILDTPYSCRLHYDRLLLNCYRCSKRCINLIPCRNCTQVGFCSEVCEQAAWNPIWTENNDNSVSLESTTNSSLPCHRFECGIIDRLIVDDYAGWKRFRNKESSKLMLSMKRWKPFMDKLSDDDIIGGPNISWLSYAILARTAPSTLNRLIEFSLGKLTCQTDAKHAIEEELLSFTGHRVIPQNGWNDYTTIGWLITNSNKREPSDLWQRTVAAVYLTFCLEASGYPITRDNDCSQSNYTLLPFTWASTCMLHHLQCISSNGHSLSLPEYIFSENNKPRIPGIDLNKLSSIEISTCLYPVLSLINHSCDPNVTNITINEFQCAICAIRPIEQNEIIYGNYGFHYAVHSLTERQNGLRSQYHFRCICQACLENWSTVGNATTTTNSNNNSMIGCNMDFQLKCFTCSGIINFKATPSLFNSDSKPSSKNVHYCHCNQSIQLKSLSKFQKLVYNDLFTKFESIPSIFQKTSPKKLKNKFLNKFIVYTKQMLDKEHLHNILQKPCTPLDWLQELLKQLLDLQYTAWSYESEIIRSGF</sequence>
<dbReference type="CDD" id="cd10536">
    <property type="entry name" value="SET_SMYD4"/>
    <property type="match status" value="1"/>
</dbReference>
<keyword evidence="7" id="KW-0479">Metal-binding</keyword>
<gene>
    <name evidence="18" type="ORF">EWB00_009858</name>
</gene>
<accession>A0A4Z2DQS1</accession>
<dbReference type="SUPFAM" id="SSF48452">
    <property type="entry name" value="TPR-like"/>
    <property type="match status" value="1"/>
</dbReference>
<keyword evidence="19" id="KW-1185">Reference proteome</keyword>
<feature type="domain" description="SET" evidence="16">
    <location>
        <begin position="292"/>
        <end position="657"/>
    </location>
</feature>
<comment type="function">
    <text evidence="12">Protein-lysine N-methyltransferase. Monomethylates PRMT5, modulating its transcriptional activity. May also act as a histone methyltransferase. Plays a critical role in cardiac development. Acts as a key epigenetic regulator of gene expression during cardiac development via its dual activities as a methyltransferase and negative regulator of HDAC1.</text>
</comment>
<evidence type="ECO:0000256" key="4">
    <source>
        <dbReference type="ARBA" id="ARBA00022603"/>
    </source>
</evidence>
<dbReference type="InterPro" id="IPR046341">
    <property type="entry name" value="SET_dom_sf"/>
</dbReference>
<dbReference type="GO" id="GO:0005737">
    <property type="term" value="C:cytoplasm"/>
    <property type="evidence" value="ECO:0007669"/>
    <property type="project" value="UniProtKB-SubCell"/>
</dbReference>
<name>A0A4Z2DQS1_SCHJA</name>